<evidence type="ECO:0000256" key="8">
    <source>
        <dbReference type="RuleBase" id="RU362010"/>
    </source>
</evidence>
<keyword evidence="6 8" id="KW-1133">Transmembrane helix</keyword>
<feature type="transmembrane region" description="Helical" evidence="8">
    <location>
        <begin position="258"/>
        <end position="279"/>
    </location>
</feature>
<dbReference type="InterPro" id="IPR002523">
    <property type="entry name" value="MgTranspt_CorA/ZnTranspt_ZntB"/>
</dbReference>
<comment type="function">
    <text evidence="8">Mediates influx of magnesium ions.</text>
</comment>
<dbReference type="InterPro" id="IPR004488">
    <property type="entry name" value="Mg/Co-transport_prot_CorA"/>
</dbReference>
<evidence type="ECO:0000256" key="6">
    <source>
        <dbReference type="ARBA" id="ARBA00022989"/>
    </source>
</evidence>
<organism evidence="9 10">
    <name type="scientific">Dictyobacter aurantiacus</name>
    <dbReference type="NCBI Taxonomy" id="1936993"/>
    <lineage>
        <taxon>Bacteria</taxon>
        <taxon>Bacillati</taxon>
        <taxon>Chloroflexota</taxon>
        <taxon>Ktedonobacteria</taxon>
        <taxon>Ktedonobacterales</taxon>
        <taxon>Dictyobacteraceae</taxon>
        <taxon>Dictyobacter</taxon>
    </lineage>
</organism>
<dbReference type="NCBIfam" id="TIGR00383">
    <property type="entry name" value="corA"/>
    <property type="match status" value="1"/>
</dbReference>
<accession>A0A401Z8X9</accession>
<dbReference type="GO" id="GO:0000287">
    <property type="term" value="F:magnesium ion binding"/>
    <property type="evidence" value="ECO:0007669"/>
    <property type="project" value="TreeGrafter"/>
</dbReference>
<keyword evidence="3 8" id="KW-0813">Transport</keyword>
<dbReference type="Proteomes" id="UP000287224">
    <property type="component" value="Unassembled WGS sequence"/>
</dbReference>
<dbReference type="FunFam" id="1.20.58.340:FF:000012">
    <property type="entry name" value="Magnesium transport protein CorA"/>
    <property type="match status" value="1"/>
</dbReference>
<comment type="subcellular location">
    <subcellularLocation>
        <location evidence="1">Cell membrane</location>
        <topology evidence="1">Multi-pass membrane protein</topology>
    </subcellularLocation>
    <subcellularLocation>
        <location evidence="8">Membrane</location>
        <topology evidence="8">Multi-pass membrane protein</topology>
    </subcellularLocation>
</comment>
<keyword evidence="8" id="KW-0406">Ion transport</keyword>
<dbReference type="Gene3D" id="3.30.460.20">
    <property type="entry name" value="CorA soluble domain-like"/>
    <property type="match status" value="1"/>
</dbReference>
<dbReference type="CDD" id="cd12822">
    <property type="entry name" value="TmCorA-like"/>
    <property type="match status" value="1"/>
</dbReference>
<keyword evidence="5 8" id="KW-0812">Transmembrane</keyword>
<dbReference type="PANTHER" id="PTHR46494">
    <property type="entry name" value="CORA FAMILY METAL ION TRANSPORTER (EUROFUNG)"/>
    <property type="match status" value="1"/>
</dbReference>
<comment type="similarity">
    <text evidence="2 8">Belongs to the CorA metal ion transporter (MIT) (TC 1.A.35) family.</text>
</comment>
<dbReference type="GO" id="GO:0005886">
    <property type="term" value="C:plasma membrane"/>
    <property type="evidence" value="ECO:0007669"/>
    <property type="project" value="UniProtKB-SubCell"/>
</dbReference>
<dbReference type="InterPro" id="IPR045863">
    <property type="entry name" value="CorA_TM1_TM2"/>
</dbReference>
<dbReference type="SUPFAM" id="SSF143865">
    <property type="entry name" value="CorA soluble domain-like"/>
    <property type="match status" value="1"/>
</dbReference>
<evidence type="ECO:0000256" key="4">
    <source>
        <dbReference type="ARBA" id="ARBA00022475"/>
    </source>
</evidence>
<sequence length="317" mass="36778">MIGDCSLEQLHDALQDPHATIWLDIQTEHCPEKYSNLLTEEFHLQPLTIEKIQEKGERAKLTSQHNYFYLVVHGLEFDGDEVEAATPKLDIIFSKQFLITIHPDPLPWLAELWQATREDDSEDCLMRLGVPYLLHQVLDTLVDSYFPVLDEIDDLVDELENATVEQDSQDTQKRIFGMKRVLAQMRRVISPQVEVSNSLITRTGETIPTEVEPYFADVHDHLVRTFEVLDSYRDLMSGLLDVYLTTVANRQNEIMKQLALISTIFLPITFVTGVFGQNFGHSPQVDHDAGFNFWFVLLFMALVTIMQIWYFHHRKWI</sequence>
<reference evidence="10" key="1">
    <citation type="submission" date="2018-12" db="EMBL/GenBank/DDBJ databases">
        <title>Tengunoibacter tsumagoiensis gen. nov., sp. nov., Dictyobacter kobayashii sp. nov., D. alpinus sp. nov., and D. joshuensis sp. nov. and description of Dictyobacteraceae fam. nov. within the order Ktedonobacterales isolated from Tengu-no-mugimeshi.</title>
        <authorList>
            <person name="Wang C.M."/>
            <person name="Zheng Y."/>
            <person name="Sakai Y."/>
            <person name="Toyoda A."/>
            <person name="Minakuchi Y."/>
            <person name="Abe K."/>
            <person name="Yokota A."/>
            <person name="Yabe S."/>
        </authorList>
    </citation>
    <scope>NUCLEOTIDE SEQUENCE [LARGE SCALE GENOMIC DNA]</scope>
    <source>
        <strain evidence="10">S-27</strain>
    </source>
</reference>
<proteinExistence type="inferred from homology"/>
<dbReference type="SUPFAM" id="SSF144083">
    <property type="entry name" value="Magnesium transport protein CorA, transmembrane region"/>
    <property type="match status" value="1"/>
</dbReference>
<dbReference type="EMBL" id="BIFQ01000001">
    <property type="protein sequence ID" value="GCE03289.1"/>
    <property type="molecule type" value="Genomic_DNA"/>
</dbReference>
<gene>
    <name evidence="8 9" type="primary">corA</name>
    <name evidence="9" type="ORF">KDAU_06180</name>
</gene>
<evidence type="ECO:0000256" key="7">
    <source>
        <dbReference type="ARBA" id="ARBA00023136"/>
    </source>
</evidence>
<evidence type="ECO:0000256" key="3">
    <source>
        <dbReference type="ARBA" id="ARBA00022448"/>
    </source>
</evidence>
<keyword evidence="4 8" id="KW-1003">Cell membrane</keyword>
<evidence type="ECO:0000313" key="9">
    <source>
        <dbReference type="EMBL" id="GCE03289.1"/>
    </source>
</evidence>
<dbReference type="Gene3D" id="1.20.58.340">
    <property type="entry name" value="Magnesium transport protein CorA, transmembrane region"/>
    <property type="match status" value="2"/>
</dbReference>
<evidence type="ECO:0000313" key="10">
    <source>
        <dbReference type="Proteomes" id="UP000287224"/>
    </source>
</evidence>
<dbReference type="GO" id="GO:0050897">
    <property type="term" value="F:cobalt ion binding"/>
    <property type="evidence" value="ECO:0007669"/>
    <property type="project" value="TreeGrafter"/>
</dbReference>
<keyword evidence="7 8" id="KW-0472">Membrane</keyword>
<feature type="transmembrane region" description="Helical" evidence="8">
    <location>
        <begin position="291"/>
        <end position="311"/>
    </location>
</feature>
<comment type="caution">
    <text evidence="9">The sequence shown here is derived from an EMBL/GenBank/DDBJ whole genome shotgun (WGS) entry which is preliminary data.</text>
</comment>
<dbReference type="InterPro" id="IPR045861">
    <property type="entry name" value="CorA_cytoplasmic_dom"/>
</dbReference>
<protein>
    <recommendedName>
        <fullName evidence="8">Magnesium transport protein CorA</fullName>
    </recommendedName>
</protein>
<keyword evidence="8" id="KW-0460">Magnesium</keyword>
<keyword evidence="10" id="KW-1185">Reference proteome</keyword>
<dbReference type="GO" id="GO:0015087">
    <property type="term" value="F:cobalt ion transmembrane transporter activity"/>
    <property type="evidence" value="ECO:0007669"/>
    <property type="project" value="UniProtKB-UniRule"/>
</dbReference>
<evidence type="ECO:0000256" key="2">
    <source>
        <dbReference type="ARBA" id="ARBA00009765"/>
    </source>
</evidence>
<dbReference type="AlphaFoldDB" id="A0A401Z8X9"/>
<dbReference type="PANTHER" id="PTHR46494:SF1">
    <property type="entry name" value="CORA FAMILY METAL ION TRANSPORTER (EUROFUNG)"/>
    <property type="match status" value="1"/>
</dbReference>
<evidence type="ECO:0000256" key="1">
    <source>
        <dbReference type="ARBA" id="ARBA00004651"/>
    </source>
</evidence>
<name>A0A401Z8X9_9CHLR</name>
<dbReference type="Pfam" id="PF01544">
    <property type="entry name" value="CorA"/>
    <property type="match status" value="1"/>
</dbReference>
<dbReference type="GO" id="GO:0015095">
    <property type="term" value="F:magnesium ion transmembrane transporter activity"/>
    <property type="evidence" value="ECO:0007669"/>
    <property type="project" value="UniProtKB-UniRule"/>
</dbReference>
<evidence type="ECO:0000256" key="5">
    <source>
        <dbReference type="ARBA" id="ARBA00022692"/>
    </source>
</evidence>